<dbReference type="AlphaFoldDB" id="A0A1V8SG25"/>
<dbReference type="InterPro" id="IPR055509">
    <property type="entry name" value="DUF7082"/>
</dbReference>
<feature type="region of interest" description="Disordered" evidence="1">
    <location>
        <begin position="1"/>
        <end position="37"/>
    </location>
</feature>
<evidence type="ECO:0000313" key="3">
    <source>
        <dbReference type="EMBL" id="OQN98085.1"/>
    </source>
</evidence>
<dbReference type="Pfam" id="PF23305">
    <property type="entry name" value="DUF7082"/>
    <property type="match status" value="1"/>
</dbReference>
<feature type="region of interest" description="Disordered" evidence="1">
    <location>
        <begin position="329"/>
        <end position="348"/>
    </location>
</feature>
<feature type="region of interest" description="Disordered" evidence="1">
    <location>
        <begin position="202"/>
        <end position="234"/>
    </location>
</feature>
<feature type="domain" description="DUF7082" evidence="2">
    <location>
        <begin position="383"/>
        <end position="536"/>
    </location>
</feature>
<dbReference type="Proteomes" id="UP000192596">
    <property type="component" value="Unassembled WGS sequence"/>
</dbReference>
<dbReference type="GO" id="GO:0005634">
    <property type="term" value="C:nucleus"/>
    <property type="evidence" value="ECO:0007669"/>
    <property type="project" value="TreeGrafter"/>
</dbReference>
<dbReference type="InParanoid" id="A0A1V8SG25"/>
<gene>
    <name evidence="3" type="ORF">B0A48_15917</name>
</gene>
<evidence type="ECO:0000313" key="4">
    <source>
        <dbReference type="Proteomes" id="UP000192596"/>
    </source>
</evidence>
<dbReference type="EMBL" id="NAJO01000048">
    <property type="protein sequence ID" value="OQN98085.1"/>
    <property type="molecule type" value="Genomic_DNA"/>
</dbReference>
<feature type="compositionally biased region" description="Basic and acidic residues" evidence="1">
    <location>
        <begin position="215"/>
        <end position="224"/>
    </location>
</feature>
<accession>A0A1V8SG25</accession>
<dbReference type="STRING" id="1507870.A0A1V8SG25"/>
<organism evidence="3 4">
    <name type="scientific">Cryoendolithus antarcticus</name>
    <dbReference type="NCBI Taxonomy" id="1507870"/>
    <lineage>
        <taxon>Eukaryota</taxon>
        <taxon>Fungi</taxon>
        <taxon>Dikarya</taxon>
        <taxon>Ascomycota</taxon>
        <taxon>Pezizomycotina</taxon>
        <taxon>Dothideomycetes</taxon>
        <taxon>Dothideomycetidae</taxon>
        <taxon>Cladosporiales</taxon>
        <taxon>Cladosporiaceae</taxon>
        <taxon>Cryoendolithus</taxon>
    </lineage>
</organism>
<evidence type="ECO:0000256" key="1">
    <source>
        <dbReference type="SAM" id="MobiDB-lite"/>
    </source>
</evidence>
<dbReference type="PANTHER" id="PTHR39463">
    <property type="entry name" value="MEDUSA"/>
    <property type="match status" value="1"/>
</dbReference>
<protein>
    <recommendedName>
        <fullName evidence="2">DUF7082 domain-containing protein</fullName>
    </recommendedName>
</protein>
<reference evidence="4" key="1">
    <citation type="submission" date="2017-03" db="EMBL/GenBank/DDBJ databases">
        <title>Genomes of endolithic fungi from Antarctica.</title>
        <authorList>
            <person name="Coleine C."/>
            <person name="Masonjones S."/>
            <person name="Stajich J.E."/>
        </authorList>
    </citation>
    <scope>NUCLEOTIDE SEQUENCE [LARGE SCALE GENOMIC DNA]</scope>
    <source>
        <strain evidence="4">CCFEE 5527</strain>
    </source>
</reference>
<evidence type="ECO:0000259" key="2">
    <source>
        <dbReference type="Pfam" id="PF23305"/>
    </source>
</evidence>
<sequence length="547" mass="60977">MSEYDKPHSYEVYGYDSATRPEQAPDYAGFAPHPQSAPDCNVAQAQVPSGLPQSANLSILPPTQTQYGTHDPTYYSQQQTQYPAYLESEPRQLPAVISCTPSQGPPGTKVTIHFKTIYDLDNPPVSIVVMFGHKRCDSVLSRTNGQGMLPYMYAISADTPTFSETRSPTPQAPLHLVFEGETSWQSPSLEVDGGFTFLDPYPILSPAQPSRKRKLTPEAAERRSPGKKQSYAQLPTSIAPEVPSYLSGLPPSAGALTYGRPDLSYSDQSQSHRFSVPEITYNTAPMRVQMQQSYYAPQPTLNDKLHSPQYNYYSNMPLAARRPSISTVPARSRPSHILPSPAGSSNPPLIRTSTIQQSPTSPAHRSGNTQSFNPYAMYPANTKAQLKLEGELNSMVDGWTDDEWDMKRRLVQFRRSQAGSVITASFEGVSPEERLPNSICVSCIWWAEKRECYVTSVDTIQLLESLVAVRFTVEEKNRIRRNLEGFRPATVSKTKPESEEFFKLIMGFPNPKPRNIEKDVKVFPWRILGTALKKIIGKYASHHASCM</sequence>
<dbReference type="PANTHER" id="PTHR39463:SF1">
    <property type="entry name" value="MEDUSA"/>
    <property type="match status" value="1"/>
</dbReference>
<comment type="caution">
    <text evidence="3">The sequence shown here is derived from an EMBL/GenBank/DDBJ whole genome shotgun (WGS) entry which is preliminary data.</text>
</comment>
<name>A0A1V8SG25_9PEZI</name>
<keyword evidence="4" id="KW-1185">Reference proteome</keyword>
<proteinExistence type="predicted"/>
<dbReference type="OrthoDB" id="1751210at2759"/>